<proteinExistence type="predicted"/>
<comment type="caution">
    <text evidence="2">The sequence shown here is derived from an EMBL/GenBank/DDBJ whole genome shotgun (WGS) entry which is preliminary data.</text>
</comment>
<evidence type="ECO:0000313" key="2">
    <source>
        <dbReference type="EMBL" id="KAL3737972.1"/>
    </source>
</evidence>
<dbReference type="PROSITE" id="PS51257">
    <property type="entry name" value="PROKAR_LIPOPROTEIN"/>
    <property type="match status" value="1"/>
</dbReference>
<evidence type="ECO:0000313" key="3">
    <source>
        <dbReference type="Proteomes" id="UP001634007"/>
    </source>
</evidence>
<dbReference type="EMBL" id="JBJKBG010000005">
    <property type="protein sequence ID" value="KAL3737972.1"/>
    <property type="molecule type" value="Genomic_DNA"/>
</dbReference>
<feature type="chain" id="PRO_5044842512" evidence="1">
    <location>
        <begin position="23"/>
        <end position="77"/>
    </location>
</feature>
<gene>
    <name evidence="2" type="ORF">ACJRO7_019493</name>
</gene>
<organism evidence="2 3">
    <name type="scientific">Eucalyptus globulus</name>
    <name type="common">Tasmanian blue gum</name>
    <dbReference type="NCBI Taxonomy" id="34317"/>
    <lineage>
        <taxon>Eukaryota</taxon>
        <taxon>Viridiplantae</taxon>
        <taxon>Streptophyta</taxon>
        <taxon>Embryophyta</taxon>
        <taxon>Tracheophyta</taxon>
        <taxon>Spermatophyta</taxon>
        <taxon>Magnoliopsida</taxon>
        <taxon>eudicotyledons</taxon>
        <taxon>Gunneridae</taxon>
        <taxon>Pentapetalae</taxon>
        <taxon>rosids</taxon>
        <taxon>malvids</taxon>
        <taxon>Myrtales</taxon>
        <taxon>Myrtaceae</taxon>
        <taxon>Myrtoideae</taxon>
        <taxon>Eucalypteae</taxon>
        <taxon>Eucalyptus</taxon>
    </lineage>
</organism>
<accession>A0ABD3KF42</accession>
<keyword evidence="1" id="KW-0732">Signal</keyword>
<protein>
    <submittedName>
        <fullName evidence="2">Uncharacterized protein</fullName>
    </submittedName>
</protein>
<dbReference type="Proteomes" id="UP001634007">
    <property type="component" value="Unassembled WGS sequence"/>
</dbReference>
<dbReference type="AlphaFoldDB" id="A0ABD3KF42"/>
<evidence type="ECO:0000256" key="1">
    <source>
        <dbReference type="SAM" id="SignalP"/>
    </source>
</evidence>
<name>A0ABD3KF42_EUCGL</name>
<keyword evidence="3" id="KW-1185">Reference proteome</keyword>
<reference evidence="2 3" key="1">
    <citation type="submission" date="2024-11" db="EMBL/GenBank/DDBJ databases">
        <title>Chromosome-level genome assembly of Eucalyptus globulus Labill. provides insights into its genome evolution.</title>
        <authorList>
            <person name="Li X."/>
        </authorList>
    </citation>
    <scope>NUCLEOTIDE SEQUENCE [LARGE SCALE GENOMIC DNA]</scope>
    <source>
        <strain evidence="2">CL2024</strain>
        <tissue evidence="2">Fresh tender leaves</tissue>
    </source>
</reference>
<sequence length="77" mass="8015">MATRSTVFAIAVIAMFLVACAASSPPPERAQECMPACIASGESEQACTKACVKAGNGVQLNFFDWGFTWGGLSKGKP</sequence>
<feature type="signal peptide" evidence="1">
    <location>
        <begin position="1"/>
        <end position="22"/>
    </location>
</feature>